<dbReference type="Proteomes" id="UP000175669">
    <property type="component" value="Unassembled WGS sequence"/>
</dbReference>
<feature type="signal peptide" evidence="1">
    <location>
        <begin position="1"/>
        <end position="24"/>
    </location>
</feature>
<dbReference type="Gene3D" id="3.60.21.10">
    <property type="match status" value="1"/>
</dbReference>
<proteinExistence type="predicted"/>
<sequence>MKSRTILSWSLGISALVLNLTAAAQCASPTPDSEITRGTVFIDANSDGLMNPDETGLAGVSVSNGCEVVVTGPDGRYDIALAPLQILFVSQPSGYSVAVDANNVPAFYYRHYPEGTPVNIDNADVEWRFPVVDATGPMPDAIDFPLTIIENASHQFDAHAFADPQARTELDQDKLREDLVTTLIGNPFSAEFGITVGDVVYDNLDLYDRHKEMMALMDMPQWYLPGNHDLNFESPDARFANETYKLHFGPTYYSFNYGNVHFVALNNVEYAGDDQRLDDGGRYRGYIHDDQLYWLARDLANVPRDQLIVIASHIPLVSEAIDDSGTEPATGPHTENFAALLDILAPFEHIYGMAGHDTSNNWKVEVGHSHGWHGQPWIAHTLAQVRGNGWHTGPEDLRGVNDAMMQDGTPNGFYLLRFDDVDVTPEFMPFPYGADAGEHMRITLDPLLVEPDGGSVNRGHLIDGAKVVVNLFDGGARDRVWMSLNRGERQAMTYTVRTDPFAERLHEQLQVSDHPTGSPTRSAHIWELPLPDNLAPGVHRVDIFSADEFDQQRHGALSFEVRP</sequence>
<evidence type="ECO:0000313" key="4">
    <source>
        <dbReference type="EMBL" id="OFE13581.1"/>
    </source>
</evidence>
<name>A0A1E8CM84_9GAMM</name>
<feature type="chain" id="PRO_5009212197" evidence="1">
    <location>
        <begin position="25"/>
        <end position="563"/>
    </location>
</feature>
<evidence type="ECO:0000259" key="3">
    <source>
        <dbReference type="Pfam" id="PF16371"/>
    </source>
</evidence>
<evidence type="ECO:0000259" key="2">
    <source>
        <dbReference type="Pfam" id="PF16370"/>
    </source>
</evidence>
<dbReference type="PANTHER" id="PTHR43143:SF6">
    <property type="entry name" value="BLL3016 PROTEIN"/>
    <property type="match status" value="1"/>
</dbReference>
<dbReference type="Pfam" id="PF16371">
    <property type="entry name" value="MetallophosN"/>
    <property type="match status" value="1"/>
</dbReference>
<keyword evidence="1" id="KW-0732">Signal</keyword>
<dbReference type="InterPro" id="IPR032285">
    <property type="entry name" value="Metallophos_N"/>
</dbReference>
<dbReference type="Pfam" id="PF16370">
    <property type="entry name" value="MetallophosC"/>
    <property type="match status" value="1"/>
</dbReference>
<dbReference type="OrthoDB" id="9784378at2"/>
<dbReference type="STRING" id="1524254.PHACT_10910"/>
<dbReference type="PANTHER" id="PTHR43143">
    <property type="entry name" value="METALLOPHOSPHOESTERASE, CALCINEURIN SUPERFAMILY"/>
    <property type="match status" value="1"/>
</dbReference>
<comment type="caution">
    <text evidence="4">The sequence shown here is derived from an EMBL/GenBank/DDBJ whole genome shotgun (WGS) entry which is preliminary data.</text>
</comment>
<feature type="domain" description="Calcineurin-like phosphoesterase N-terminal" evidence="3">
    <location>
        <begin position="51"/>
        <end position="113"/>
    </location>
</feature>
<dbReference type="RefSeq" id="WP_070117798.1">
    <property type="nucleotide sequence ID" value="NZ_MASR01000001.1"/>
</dbReference>
<dbReference type="Gene3D" id="2.60.40.10">
    <property type="entry name" value="Immunoglobulins"/>
    <property type="match status" value="1"/>
</dbReference>
<dbReference type="InterPro" id="IPR013783">
    <property type="entry name" value="Ig-like_fold"/>
</dbReference>
<feature type="domain" description="Calcineurin-like phosphoesterase C-terminal" evidence="2">
    <location>
        <begin position="389"/>
        <end position="551"/>
    </location>
</feature>
<accession>A0A1E8CM84</accession>
<dbReference type="AlphaFoldDB" id="A0A1E8CM84"/>
<reference evidence="5" key="1">
    <citation type="submission" date="2016-07" db="EMBL/GenBank/DDBJ databases">
        <authorList>
            <person name="Florea S."/>
            <person name="Webb J.S."/>
            <person name="Jaromczyk J."/>
            <person name="Schardl C.L."/>
        </authorList>
    </citation>
    <scope>NUCLEOTIDE SEQUENCE [LARGE SCALE GENOMIC DNA]</scope>
    <source>
        <strain evidence="5">KCTC 42131</strain>
    </source>
</reference>
<evidence type="ECO:0000313" key="5">
    <source>
        <dbReference type="Proteomes" id="UP000175669"/>
    </source>
</evidence>
<dbReference type="SUPFAM" id="SSF56300">
    <property type="entry name" value="Metallo-dependent phosphatases"/>
    <property type="match status" value="1"/>
</dbReference>
<dbReference type="InterPro" id="IPR029052">
    <property type="entry name" value="Metallo-depent_PP-like"/>
</dbReference>
<keyword evidence="5" id="KW-1185">Reference proteome</keyword>
<dbReference type="InterPro" id="IPR051918">
    <property type="entry name" value="STPP_CPPED1"/>
</dbReference>
<dbReference type="EMBL" id="MASR01000001">
    <property type="protein sequence ID" value="OFE13581.1"/>
    <property type="molecule type" value="Genomic_DNA"/>
</dbReference>
<evidence type="ECO:0000256" key="1">
    <source>
        <dbReference type="SAM" id="SignalP"/>
    </source>
</evidence>
<gene>
    <name evidence="4" type="ORF">PHACT_10910</name>
</gene>
<organism evidence="4 5">
    <name type="scientific">Pseudohongiella acticola</name>
    <dbReference type="NCBI Taxonomy" id="1524254"/>
    <lineage>
        <taxon>Bacteria</taxon>
        <taxon>Pseudomonadati</taxon>
        <taxon>Pseudomonadota</taxon>
        <taxon>Gammaproteobacteria</taxon>
        <taxon>Pseudomonadales</taxon>
        <taxon>Pseudohongiellaceae</taxon>
        <taxon>Pseudohongiella</taxon>
    </lineage>
</organism>
<dbReference type="InterPro" id="IPR032288">
    <property type="entry name" value="Metallophos_C"/>
</dbReference>
<protein>
    <submittedName>
        <fullName evidence="4">Uncharacterized protein</fullName>
    </submittedName>
</protein>